<gene>
    <name evidence="1" type="ORF">COX03_01245</name>
</gene>
<dbReference type="AlphaFoldDB" id="A0A2H0BJD9"/>
<evidence type="ECO:0000313" key="1">
    <source>
        <dbReference type="EMBL" id="PIP57795.1"/>
    </source>
</evidence>
<dbReference type="InterPro" id="IPR023346">
    <property type="entry name" value="Lysozyme-like_dom_sf"/>
</dbReference>
<reference evidence="1 2" key="1">
    <citation type="submission" date="2017-09" db="EMBL/GenBank/DDBJ databases">
        <title>Depth-based differentiation of microbial function through sediment-hosted aquifers and enrichment of novel symbionts in the deep terrestrial subsurface.</title>
        <authorList>
            <person name="Probst A.J."/>
            <person name="Ladd B."/>
            <person name="Jarett J.K."/>
            <person name="Geller-Mcgrath D.E."/>
            <person name="Sieber C.M."/>
            <person name="Emerson J.B."/>
            <person name="Anantharaman K."/>
            <person name="Thomas B.C."/>
            <person name="Malmstrom R."/>
            <person name="Stieglmeier M."/>
            <person name="Klingl A."/>
            <person name="Woyke T."/>
            <person name="Ryan C.M."/>
            <person name="Banfield J.F."/>
        </authorList>
    </citation>
    <scope>NUCLEOTIDE SEQUENCE [LARGE SCALE GENOMIC DNA]</scope>
    <source>
        <strain evidence="1">CG22_combo_CG10-13_8_21_14_all_39_10</strain>
    </source>
</reference>
<evidence type="ECO:0008006" key="3">
    <source>
        <dbReference type="Google" id="ProtNLM"/>
    </source>
</evidence>
<dbReference type="Gene3D" id="1.10.530.10">
    <property type="match status" value="1"/>
</dbReference>
<dbReference type="EMBL" id="PCSW01000036">
    <property type="protein sequence ID" value="PIP57795.1"/>
    <property type="molecule type" value="Genomic_DNA"/>
</dbReference>
<sequence length="181" mass="20736">MKRLSFLLIFIYLIKRLYLPMPVWASETAGNSAVLAETASSQTVDIRPRQLQDFLDYYDSPMATYSGYLVQMADKYGIDWRLVPAISGIESTFGKNIPFGSYNAYGWNGGNARFDSWEESIEEVSKKLKEKYYSRGLNTPFKIAPVYCPPSKVWAGKVAFFMEKIGEFEKEAWLKITPLMM</sequence>
<dbReference type="SUPFAM" id="SSF53955">
    <property type="entry name" value="Lysozyme-like"/>
    <property type="match status" value="1"/>
</dbReference>
<protein>
    <recommendedName>
        <fullName evidence="3">Mannosyl-glycoprotein endo-beta-N-acetylglucosamidase-like domain-containing protein</fullName>
    </recommendedName>
</protein>
<organism evidence="1 2">
    <name type="scientific">Candidatus Woesebacteria bacterium CG22_combo_CG10-13_8_21_14_all_39_10</name>
    <dbReference type="NCBI Taxonomy" id="1975059"/>
    <lineage>
        <taxon>Bacteria</taxon>
        <taxon>Candidatus Woeseibacteriota</taxon>
    </lineage>
</organism>
<evidence type="ECO:0000313" key="2">
    <source>
        <dbReference type="Proteomes" id="UP000229847"/>
    </source>
</evidence>
<dbReference type="Proteomes" id="UP000229847">
    <property type="component" value="Unassembled WGS sequence"/>
</dbReference>
<name>A0A2H0BJD9_9BACT</name>
<accession>A0A2H0BJD9</accession>
<comment type="caution">
    <text evidence="1">The sequence shown here is derived from an EMBL/GenBank/DDBJ whole genome shotgun (WGS) entry which is preliminary data.</text>
</comment>
<proteinExistence type="predicted"/>